<comment type="caution">
    <text evidence="2">The sequence shown here is derived from an EMBL/GenBank/DDBJ whole genome shotgun (WGS) entry which is preliminary data.</text>
</comment>
<dbReference type="SUPFAM" id="SSF143422">
    <property type="entry name" value="Transposase IS200-like"/>
    <property type="match status" value="1"/>
</dbReference>
<dbReference type="SMART" id="SM01321">
    <property type="entry name" value="Y1_Tnp"/>
    <property type="match status" value="1"/>
</dbReference>
<dbReference type="GO" id="GO:0043565">
    <property type="term" value="F:sequence-specific DNA binding"/>
    <property type="evidence" value="ECO:0007669"/>
    <property type="project" value="TreeGrafter"/>
</dbReference>
<evidence type="ECO:0000313" key="2">
    <source>
        <dbReference type="EMBL" id="PIP33612.1"/>
    </source>
</evidence>
<evidence type="ECO:0000313" key="3">
    <source>
        <dbReference type="Proteomes" id="UP000230729"/>
    </source>
</evidence>
<gene>
    <name evidence="2" type="ORF">COX22_03400</name>
</gene>
<dbReference type="AlphaFoldDB" id="A0A2G9ZKE3"/>
<dbReference type="PANTHER" id="PTHR36966:SF1">
    <property type="entry name" value="REP-ASSOCIATED TYROSINE TRANSPOSASE"/>
    <property type="match status" value="1"/>
</dbReference>
<dbReference type="Gene3D" id="3.30.70.1290">
    <property type="entry name" value="Transposase IS200-like"/>
    <property type="match status" value="1"/>
</dbReference>
<dbReference type="PANTHER" id="PTHR36966">
    <property type="entry name" value="REP-ASSOCIATED TYROSINE TRANSPOSASE"/>
    <property type="match status" value="1"/>
</dbReference>
<feature type="domain" description="Transposase IS200-like" evidence="1">
    <location>
        <begin position="25"/>
        <end position="199"/>
    </location>
</feature>
<dbReference type="InterPro" id="IPR036515">
    <property type="entry name" value="Transposase_17_sf"/>
</dbReference>
<dbReference type="EMBL" id="PCSD01000082">
    <property type="protein sequence ID" value="PIP33612.1"/>
    <property type="molecule type" value="Genomic_DNA"/>
</dbReference>
<dbReference type="GO" id="GO:0006313">
    <property type="term" value="P:DNA transposition"/>
    <property type="evidence" value="ECO:0007669"/>
    <property type="project" value="InterPro"/>
</dbReference>
<evidence type="ECO:0000259" key="1">
    <source>
        <dbReference type="SMART" id="SM01321"/>
    </source>
</evidence>
<dbReference type="Proteomes" id="UP000230729">
    <property type="component" value="Unassembled WGS sequence"/>
</dbReference>
<proteinExistence type="predicted"/>
<reference evidence="2 3" key="1">
    <citation type="submission" date="2017-09" db="EMBL/GenBank/DDBJ databases">
        <title>Depth-based differentiation of microbial function through sediment-hosted aquifers and enrichment of novel symbionts in the deep terrestrial subsurface.</title>
        <authorList>
            <person name="Probst A.J."/>
            <person name="Ladd B."/>
            <person name="Jarett J.K."/>
            <person name="Geller-Mcgrath D.E."/>
            <person name="Sieber C.M."/>
            <person name="Emerson J.B."/>
            <person name="Anantharaman K."/>
            <person name="Thomas B.C."/>
            <person name="Malmstrom R."/>
            <person name="Stieglmeier M."/>
            <person name="Klingl A."/>
            <person name="Woyke T."/>
            <person name="Ryan C.M."/>
            <person name="Banfield J.F."/>
        </authorList>
    </citation>
    <scope>NUCLEOTIDE SEQUENCE [LARGE SCALE GENOMIC DNA]</scope>
    <source>
        <strain evidence="2">CG23_combo_of_CG06-09_8_20_14_all_49_15</strain>
    </source>
</reference>
<protein>
    <recommendedName>
        <fullName evidence="1">Transposase IS200-like domain-containing protein</fullName>
    </recommendedName>
</protein>
<name>A0A2G9ZKE3_9BACT</name>
<organism evidence="2 3">
    <name type="scientific">Candidatus Falkowbacteria bacterium CG23_combo_of_CG06-09_8_20_14_all_49_15</name>
    <dbReference type="NCBI Taxonomy" id="1974572"/>
    <lineage>
        <taxon>Bacteria</taxon>
        <taxon>Candidatus Falkowiibacteriota</taxon>
    </lineage>
</organism>
<sequence length="208" mass="23746">MEGKTNLFRNKYRILPSRLAGWNYGQSGSYFITVCAKNRINYFGHIRAGQMIWSELGRLAKLCWQMIPNHFPQIKLDVFVVMPDHVHGIIHIIHNKKSVGPDGPDVGPDGPDVGPDGPDVETQNFASLRVAGTITNQCYKNKFGSQSKNISSIIRGYKIGVTLGAKNINKQFKWQERFYDRVIRNQGELSRIRNYIINNPKCWSPKNR</sequence>
<dbReference type="GO" id="GO:0004803">
    <property type="term" value="F:transposase activity"/>
    <property type="evidence" value="ECO:0007669"/>
    <property type="project" value="InterPro"/>
</dbReference>
<accession>A0A2G9ZKE3</accession>
<dbReference type="InterPro" id="IPR052715">
    <property type="entry name" value="RAYT_transposase"/>
</dbReference>
<dbReference type="InterPro" id="IPR002686">
    <property type="entry name" value="Transposase_17"/>
</dbReference>